<dbReference type="Pfam" id="PF14398">
    <property type="entry name" value="ATPgrasp_YheCD"/>
    <property type="match status" value="1"/>
</dbReference>
<reference evidence="2" key="1">
    <citation type="submission" date="2015-05" db="EMBL/GenBank/DDBJ databases">
        <authorList>
            <person name="Urmite Genomes"/>
        </authorList>
    </citation>
    <scope>NUCLEOTIDE SEQUENCE [LARGE SCALE GENOMIC DNA]</scope>
    <source>
        <strain evidence="2">LF1</strain>
    </source>
</reference>
<name>A0A0U1NS58_9BACI</name>
<dbReference type="STRING" id="1499688.BN000_00777"/>
<organism evidence="1 2">
    <name type="scientific">Neobacillus massiliamazoniensis</name>
    <dbReference type="NCBI Taxonomy" id="1499688"/>
    <lineage>
        <taxon>Bacteria</taxon>
        <taxon>Bacillati</taxon>
        <taxon>Bacillota</taxon>
        <taxon>Bacilli</taxon>
        <taxon>Bacillales</taxon>
        <taxon>Bacillaceae</taxon>
        <taxon>Neobacillus</taxon>
    </lineage>
</organism>
<evidence type="ECO:0000313" key="1">
    <source>
        <dbReference type="EMBL" id="CRK80886.1"/>
    </source>
</evidence>
<dbReference type="RefSeq" id="WP_090631061.1">
    <property type="nucleotide sequence ID" value="NZ_CVRB01000001.1"/>
</dbReference>
<protein>
    <submittedName>
        <fullName evidence="1">Citrate-proton symporter</fullName>
    </submittedName>
</protein>
<dbReference type="OrthoDB" id="7869153at2"/>
<dbReference type="Proteomes" id="UP000199087">
    <property type="component" value="Unassembled WGS sequence"/>
</dbReference>
<evidence type="ECO:0000313" key="2">
    <source>
        <dbReference type="Proteomes" id="UP000199087"/>
    </source>
</evidence>
<gene>
    <name evidence="1" type="ORF">BN000_00777</name>
</gene>
<dbReference type="InterPro" id="IPR026838">
    <property type="entry name" value="YheC/D"/>
</dbReference>
<dbReference type="EMBL" id="CVRB01000001">
    <property type="protein sequence ID" value="CRK80886.1"/>
    <property type="molecule type" value="Genomic_DNA"/>
</dbReference>
<proteinExistence type="predicted"/>
<dbReference type="AlphaFoldDB" id="A0A0U1NS58"/>
<keyword evidence="2" id="KW-1185">Reference proteome</keyword>
<accession>A0A0U1NS58</accession>
<sequence length="437" mass="50184">MEIKIMFTNEITREGCLSLHPRMAKTLGIVHPTERLIKFGNLTSMAKIYPSSYLQLNEAGISGDLMDKLSLPSGCRLEVQKTKNEIQIGPFIGILAGYNKKSINQKLIDLDDYLLHYRDIKGAIFVFCIENIDKVNHTLTGYMYNPRSKSWEEGTYPYPSSIIVMTGSVSNKWIQHFQSVIGDNVYNNFDLNRWKMYQRLVDSIEIKHYLPSSLIYENPEQLFSFLKKNPFAVVKSIYMTKSSTAFTFSREGFYIVAKNMKNGKTTKINCVKKDQSYEFFSKHFKEGKFIIQEFLNVNIIQAIHLQAHLVKNQDGEWESAGIFGKQATLSEKHSPIFKIDKDTLKNGLKFSDLISEMILNEILHIALDVVKVIEKSGDHFATASINMMVDERGRIQVYDIHHCNPSYEIALIAGYPELYYNALKTNMLYAKKLAGFY</sequence>